<dbReference type="InterPro" id="IPR029021">
    <property type="entry name" value="Prot-tyrosine_phosphatase-like"/>
</dbReference>
<dbReference type="PROSITE" id="PS50056">
    <property type="entry name" value="TYR_PHOSPHATASE_2"/>
    <property type="match status" value="1"/>
</dbReference>
<dbReference type="InterPro" id="IPR050348">
    <property type="entry name" value="Protein-Tyr_Phosphatase"/>
</dbReference>
<dbReference type="InterPro" id="IPR003595">
    <property type="entry name" value="Tyr_Pase_cat"/>
</dbReference>
<proteinExistence type="predicted"/>
<dbReference type="Pfam" id="PF00102">
    <property type="entry name" value="Y_phosphatase"/>
    <property type="match status" value="1"/>
</dbReference>
<feature type="domain" description="Tyrosine specific protein phosphatases" evidence="2">
    <location>
        <begin position="31"/>
        <end position="103"/>
    </location>
</feature>
<dbReference type="PROSITE" id="PS00383">
    <property type="entry name" value="TYR_PHOSPHATASE_1"/>
    <property type="match status" value="1"/>
</dbReference>
<feature type="domain" description="Tyrosine-protein phosphatase" evidence="1">
    <location>
        <begin position="9"/>
        <end position="97"/>
    </location>
</feature>
<organism evidence="3">
    <name type="scientific">Sesamum angustifolium</name>
    <dbReference type="NCBI Taxonomy" id="2727405"/>
    <lineage>
        <taxon>Eukaryota</taxon>
        <taxon>Viridiplantae</taxon>
        <taxon>Streptophyta</taxon>
        <taxon>Embryophyta</taxon>
        <taxon>Tracheophyta</taxon>
        <taxon>Spermatophyta</taxon>
        <taxon>Magnoliopsida</taxon>
        <taxon>eudicotyledons</taxon>
        <taxon>Gunneridae</taxon>
        <taxon>Pentapetalae</taxon>
        <taxon>asterids</taxon>
        <taxon>lamiids</taxon>
        <taxon>Lamiales</taxon>
        <taxon>Pedaliaceae</taxon>
        <taxon>Sesamum</taxon>
    </lineage>
</organism>
<reference evidence="3" key="2">
    <citation type="journal article" date="2024" name="Plant">
        <title>Genomic evolution and insights into agronomic trait innovations of Sesamum species.</title>
        <authorList>
            <person name="Miao H."/>
            <person name="Wang L."/>
            <person name="Qu L."/>
            <person name="Liu H."/>
            <person name="Sun Y."/>
            <person name="Le M."/>
            <person name="Wang Q."/>
            <person name="Wei S."/>
            <person name="Zheng Y."/>
            <person name="Lin W."/>
            <person name="Duan Y."/>
            <person name="Cao H."/>
            <person name="Xiong S."/>
            <person name="Wang X."/>
            <person name="Wei L."/>
            <person name="Li C."/>
            <person name="Ma Q."/>
            <person name="Ju M."/>
            <person name="Zhao R."/>
            <person name="Li G."/>
            <person name="Mu C."/>
            <person name="Tian Q."/>
            <person name="Mei H."/>
            <person name="Zhang T."/>
            <person name="Gao T."/>
            <person name="Zhang H."/>
        </authorList>
    </citation>
    <scope>NUCLEOTIDE SEQUENCE</scope>
    <source>
        <strain evidence="3">G01</strain>
    </source>
</reference>
<evidence type="ECO:0000259" key="1">
    <source>
        <dbReference type="PROSITE" id="PS50055"/>
    </source>
</evidence>
<dbReference type="PROSITE" id="PS50055">
    <property type="entry name" value="TYR_PHOSPHATASE_PTP"/>
    <property type="match status" value="1"/>
</dbReference>
<accession>A0AAW2L7E6</accession>
<dbReference type="GO" id="GO:0004725">
    <property type="term" value="F:protein tyrosine phosphatase activity"/>
    <property type="evidence" value="ECO:0007669"/>
    <property type="project" value="InterPro"/>
</dbReference>
<name>A0AAW2L7E6_9LAMI</name>
<dbReference type="AlphaFoldDB" id="A0AAW2L7E6"/>
<gene>
    <name evidence="3" type="ORF">Sangu_2265900</name>
</gene>
<evidence type="ECO:0000259" key="2">
    <source>
        <dbReference type="PROSITE" id="PS50056"/>
    </source>
</evidence>
<comment type="caution">
    <text evidence="3">The sequence shown here is derived from an EMBL/GenBank/DDBJ whole genome shotgun (WGS) entry which is preliminary data.</text>
</comment>
<dbReference type="PANTHER" id="PTHR19134">
    <property type="entry name" value="RECEPTOR-TYPE TYROSINE-PROTEIN PHOSPHATASE"/>
    <property type="match status" value="1"/>
</dbReference>
<evidence type="ECO:0000313" key="3">
    <source>
        <dbReference type="EMBL" id="KAL0314215.1"/>
    </source>
</evidence>
<dbReference type="InterPro" id="IPR000242">
    <property type="entry name" value="PTP_cat"/>
</dbReference>
<dbReference type="PRINTS" id="PR00700">
    <property type="entry name" value="PRTYPHPHTASE"/>
</dbReference>
<protein>
    <submittedName>
        <fullName evidence="3">Protein-tyrosine-phosphatase PTP1</fullName>
    </submittedName>
</protein>
<sequence length="155" mass="17501">MCTVREPPFLFCTFNPEWPDHGVPKDTVAVREIFKRVSAIPPNLGPIVVHCSAGIGRTGAYCLIHNTIQRVLIGDMTALDLVNTITTFRSQRIGMVQKWNSISSAMMRSLMNSKTSYQIPTVTVVRIDILLFHAANHPRFASMDCIFIRSPSYWF</sequence>
<reference evidence="3" key="1">
    <citation type="submission" date="2020-06" db="EMBL/GenBank/DDBJ databases">
        <authorList>
            <person name="Li T."/>
            <person name="Hu X."/>
            <person name="Zhang T."/>
            <person name="Song X."/>
            <person name="Zhang H."/>
            <person name="Dai N."/>
            <person name="Sheng W."/>
            <person name="Hou X."/>
            <person name="Wei L."/>
        </authorList>
    </citation>
    <scope>NUCLEOTIDE SEQUENCE</scope>
    <source>
        <strain evidence="3">G01</strain>
        <tissue evidence="3">Leaf</tissue>
    </source>
</reference>
<dbReference type="InterPro" id="IPR016130">
    <property type="entry name" value="Tyr_Pase_AS"/>
</dbReference>
<dbReference type="SMART" id="SM00404">
    <property type="entry name" value="PTPc_motif"/>
    <property type="match status" value="1"/>
</dbReference>
<dbReference type="EMBL" id="JACGWK010000015">
    <property type="protein sequence ID" value="KAL0314215.1"/>
    <property type="molecule type" value="Genomic_DNA"/>
</dbReference>
<dbReference type="InterPro" id="IPR000387">
    <property type="entry name" value="Tyr_Pase_dom"/>
</dbReference>
<dbReference type="Gene3D" id="3.90.190.10">
    <property type="entry name" value="Protein tyrosine phosphatase superfamily"/>
    <property type="match status" value="1"/>
</dbReference>
<dbReference type="SUPFAM" id="SSF52799">
    <property type="entry name" value="(Phosphotyrosine protein) phosphatases II"/>
    <property type="match status" value="1"/>
</dbReference>
<dbReference type="PANTHER" id="PTHR19134:SF449">
    <property type="entry name" value="TYROSINE-PROTEIN PHOSPHATASE 1"/>
    <property type="match status" value="1"/>
</dbReference>